<dbReference type="InParanoid" id="G0QTX3"/>
<organism evidence="2 3">
    <name type="scientific">Ichthyophthirius multifiliis</name>
    <name type="common">White spot disease agent</name>
    <name type="synonym">Ich</name>
    <dbReference type="NCBI Taxonomy" id="5932"/>
    <lineage>
        <taxon>Eukaryota</taxon>
        <taxon>Sar</taxon>
        <taxon>Alveolata</taxon>
        <taxon>Ciliophora</taxon>
        <taxon>Intramacronucleata</taxon>
        <taxon>Oligohymenophorea</taxon>
        <taxon>Hymenostomatida</taxon>
        <taxon>Ophryoglenina</taxon>
        <taxon>Ichthyophthirius</taxon>
    </lineage>
</organism>
<reference evidence="2 3" key="1">
    <citation type="submission" date="2011-07" db="EMBL/GenBank/DDBJ databases">
        <authorList>
            <person name="Coyne R."/>
            <person name="Brami D."/>
            <person name="Johnson J."/>
            <person name="Hostetler J."/>
            <person name="Hannick L."/>
            <person name="Clark T."/>
            <person name="Cassidy-Hanley D."/>
            <person name="Inman J."/>
        </authorList>
    </citation>
    <scope>NUCLEOTIDE SEQUENCE [LARGE SCALE GENOMIC DNA]</scope>
    <source>
        <strain evidence="2 3">G5</strain>
    </source>
</reference>
<dbReference type="Proteomes" id="UP000008983">
    <property type="component" value="Unassembled WGS sequence"/>
</dbReference>
<gene>
    <name evidence="2" type="ORF">IMG5_112590</name>
</gene>
<proteinExistence type="predicted"/>
<sequence>MYLNNNNVKEIKYDIFQIKESIFQGFSNEQKANLGLSLSNQLFGMLNQENIKEDEDVEDYFCVLEFILKLFETFNKSYDLKINNILFNVANKVLNISLMLILIKREISIKLLIEKKVIFICKYICQINENFRQTLSLQIFSIIYEVLNHKDLYLYTLEFSIKYFLIKQRFLLYHNIDISQFQQDFKNLCSKGPKDVVKVFKKICIIERRNKKKLECKLKPDYQRKFHYIYQFTEQEKCLFNQLYEICSKNEQKKEFLQDYDELNWENINTKVMNKYVFGQIMQNLFIYYPCLSEIMTQEKKYRKIFVDFMLKDSLGNCKQFIVQFFVSVYIQKHNLDLLEKYWEKYMRKSEKIVEKIFIKIEKYEKLMLYLQVLECLFESGSYFRFFEKKNNENMKEFLEKILMKMLFLGKKDENLFSFLNLPQIYAVLYNNYINQILKNVFKQNQKDAYQIYIFGREIKQLFYSQNADFSHFFDVLNFIFQNENHNCIDYSQKNKKETFQEQTPIINQQDFEFLQEDNLQQNEQKKQQNSQKKTERKMNTQMSFKEKEKQKDPYFKQTIHNRVNQDSFNKQKQAVKHIQKWQLNKYSIKISKKSMFMKLKNQMLIIEINGKIRIHNLLQIRQIQVDFQSIYIVKLFMRNSFYIRNCLKYLFWYRIWKILKIAKLIVHLKNKKRKFLQLKREVKKNRIQIRKEKKKKILVFKKKKVQKKQRKIVKNFQIQKKTNKQQIQLKIRKIRRF</sequence>
<protein>
    <submittedName>
        <fullName evidence="2">Uncharacterized protein</fullName>
    </submittedName>
</protein>
<feature type="compositionally biased region" description="Basic and acidic residues" evidence="1">
    <location>
        <begin position="533"/>
        <end position="547"/>
    </location>
</feature>
<dbReference type="AlphaFoldDB" id="G0QTX3"/>
<evidence type="ECO:0000256" key="1">
    <source>
        <dbReference type="SAM" id="MobiDB-lite"/>
    </source>
</evidence>
<feature type="compositionally biased region" description="Low complexity" evidence="1">
    <location>
        <begin position="521"/>
        <end position="532"/>
    </location>
</feature>
<keyword evidence="3" id="KW-1185">Reference proteome</keyword>
<evidence type="ECO:0000313" key="3">
    <source>
        <dbReference type="Proteomes" id="UP000008983"/>
    </source>
</evidence>
<dbReference type="RefSeq" id="XP_004034818.1">
    <property type="nucleotide sequence ID" value="XM_004034770.1"/>
</dbReference>
<name>G0QTX3_ICHMU</name>
<dbReference type="GeneID" id="14907469"/>
<evidence type="ECO:0000313" key="2">
    <source>
        <dbReference type="EMBL" id="EGR31332.1"/>
    </source>
</evidence>
<accession>G0QTX3</accession>
<feature type="region of interest" description="Disordered" evidence="1">
    <location>
        <begin position="521"/>
        <end position="547"/>
    </location>
</feature>
<dbReference type="EMBL" id="GL983882">
    <property type="protein sequence ID" value="EGR31332.1"/>
    <property type="molecule type" value="Genomic_DNA"/>
</dbReference>